<dbReference type="PROSITE" id="PS50097">
    <property type="entry name" value="BTB"/>
    <property type="match status" value="1"/>
</dbReference>
<dbReference type="AlphaFoldDB" id="A0A6A6FAV7"/>
<accession>A0A6A6FAV7</accession>
<dbReference type="SUPFAM" id="SSF54695">
    <property type="entry name" value="POZ domain"/>
    <property type="match status" value="1"/>
</dbReference>
<dbReference type="CDD" id="cd18186">
    <property type="entry name" value="BTB_POZ_ZBTB_KLHL-like"/>
    <property type="match status" value="1"/>
</dbReference>
<dbReference type="EMBL" id="ML992681">
    <property type="protein sequence ID" value="KAF2210483.1"/>
    <property type="molecule type" value="Genomic_DNA"/>
</dbReference>
<sequence length="242" mass="28109">MSGYLDIVGQAPDMKLEELYHPAMVSITIVDENESETFHVPRELICTRSDYFRAAFNGRFIESTTLTITLEETSIWTFKTFIGWLYTSRLTLPQSPAGLLGEQGRANDPTTWPFKILFEFDDSRPTRKAIRAQLGDAPVAFWWIDDIGTARAALPQYCFECLLLRYLHLPQRVCDGHAREPYDYNDPAQRWCFWHEHQNEDPEGDEKLVCKHQVKNYEARLAVLEDVESEHSRLKLWTYALG</sequence>
<keyword evidence="3" id="KW-1185">Reference proteome</keyword>
<evidence type="ECO:0000259" key="1">
    <source>
        <dbReference type="PROSITE" id="PS50097"/>
    </source>
</evidence>
<gene>
    <name evidence="2" type="ORF">CERZMDRAFT_99542</name>
</gene>
<reference evidence="2" key="1">
    <citation type="journal article" date="2020" name="Stud. Mycol.">
        <title>101 Dothideomycetes genomes: a test case for predicting lifestyles and emergence of pathogens.</title>
        <authorList>
            <person name="Haridas S."/>
            <person name="Albert R."/>
            <person name="Binder M."/>
            <person name="Bloem J."/>
            <person name="Labutti K."/>
            <person name="Salamov A."/>
            <person name="Andreopoulos B."/>
            <person name="Baker S."/>
            <person name="Barry K."/>
            <person name="Bills G."/>
            <person name="Bluhm B."/>
            <person name="Cannon C."/>
            <person name="Castanera R."/>
            <person name="Culley D."/>
            <person name="Daum C."/>
            <person name="Ezra D."/>
            <person name="Gonzalez J."/>
            <person name="Henrissat B."/>
            <person name="Kuo A."/>
            <person name="Liang C."/>
            <person name="Lipzen A."/>
            <person name="Lutzoni F."/>
            <person name="Magnuson J."/>
            <person name="Mondo S."/>
            <person name="Nolan M."/>
            <person name="Ohm R."/>
            <person name="Pangilinan J."/>
            <person name="Park H.-J."/>
            <person name="Ramirez L."/>
            <person name="Alfaro M."/>
            <person name="Sun H."/>
            <person name="Tritt A."/>
            <person name="Yoshinaga Y."/>
            <person name="Zwiers L.-H."/>
            <person name="Turgeon B."/>
            <person name="Goodwin S."/>
            <person name="Spatafora J."/>
            <person name="Crous P."/>
            <person name="Grigoriev I."/>
        </authorList>
    </citation>
    <scope>NUCLEOTIDE SEQUENCE</scope>
    <source>
        <strain evidence="2">SCOH1-5</strain>
    </source>
</reference>
<name>A0A6A6FAV7_9PEZI</name>
<proteinExistence type="predicted"/>
<feature type="domain" description="BTB" evidence="1">
    <location>
        <begin position="25"/>
        <end position="94"/>
    </location>
</feature>
<dbReference type="InterPro" id="IPR011333">
    <property type="entry name" value="SKP1/BTB/POZ_sf"/>
</dbReference>
<dbReference type="Pfam" id="PF00651">
    <property type="entry name" value="BTB"/>
    <property type="match status" value="1"/>
</dbReference>
<protein>
    <recommendedName>
        <fullName evidence="1">BTB domain-containing protein</fullName>
    </recommendedName>
</protein>
<dbReference type="PANTHER" id="PTHR47843">
    <property type="entry name" value="BTB DOMAIN-CONTAINING PROTEIN-RELATED"/>
    <property type="match status" value="1"/>
</dbReference>
<dbReference type="OrthoDB" id="3649545at2759"/>
<evidence type="ECO:0000313" key="3">
    <source>
        <dbReference type="Proteomes" id="UP000799539"/>
    </source>
</evidence>
<dbReference type="Proteomes" id="UP000799539">
    <property type="component" value="Unassembled WGS sequence"/>
</dbReference>
<evidence type="ECO:0000313" key="2">
    <source>
        <dbReference type="EMBL" id="KAF2210483.1"/>
    </source>
</evidence>
<dbReference type="Gene3D" id="3.30.710.10">
    <property type="entry name" value="Potassium Channel Kv1.1, Chain A"/>
    <property type="match status" value="1"/>
</dbReference>
<organism evidence="2 3">
    <name type="scientific">Cercospora zeae-maydis SCOH1-5</name>
    <dbReference type="NCBI Taxonomy" id="717836"/>
    <lineage>
        <taxon>Eukaryota</taxon>
        <taxon>Fungi</taxon>
        <taxon>Dikarya</taxon>
        <taxon>Ascomycota</taxon>
        <taxon>Pezizomycotina</taxon>
        <taxon>Dothideomycetes</taxon>
        <taxon>Dothideomycetidae</taxon>
        <taxon>Mycosphaerellales</taxon>
        <taxon>Mycosphaerellaceae</taxon>
        <taxon>Cercospora</taxon>
    </lineage>
</organism>
<dbReference type="PANTHER" id="PTHR47843:SF6">
    <property type="entry name" value="BTB DOMAIN-CONTAINING PROTEIN"/>
    <property type="match status" value="1"/>
</dbReference>
<dbReference type="InterPro" id="IPR000210">
    <property type="entry name" value="BTB/POZ_dom"/>
</dbReference>